<dbReference type="InterPro" id="IPR001387">
    <property type="entry name" value="Cro/C1-type_HTH"/>
</dbReference>
<organism evidence="2">
    <name type="scientific">Gordonia sp. MP11Mi</name>
    <dbReference type="NCBI Taxonomy" id="3022769"/>
    <lineage>
        <taxon>Bacteria</taxon>
        <taxon>Bacillati</taxon>
        <taxon>Actinomycetota</taxon>
        <taxon>Actinomycetes</taxon>
        <taxon>Mycobacteriales</taxon>
        <taxon>Gordoniaceae</taxon>
        <taxon>Gordonia</taxon>
    </lineage>
</organism>
<sequence length="98" mass="10111">MPTADTHLTLQQRRARAVRRAALAAALVGARQAAGMTQQQLAAAAGMSRSAIARLEAGKASIGSDFLWDIAIALGMRPSALFLAAEADDAASETFDGV</sequence>
<evidence type="ECO:0000259" key="1">
    <source>
        <dbReference type="PROSITE" id="PS50943"/>
    </source>
</evidence>
<dbReference type="GO" id="GO:0003677">
    <property type="term" value="F:DNA binding"/>
    <property type="evidence" value="ECO:0007669"/>
    <property type="project" value="InterPro"/>
</dbReference>
<dbReference type="RefSeq" id="WP_420039441.1">
    <property type="nucleotide sequence ID" value="NZ_CP128986.1"/>
</dbReference>
<proteinExistence type="predicted"/>
<dbReference type="Pfam" id="PF01381">
    <property type="entry name" value="HTH_3"/>
    <property type="match status" value="1"/>
</dbReference>
<evidence type="ECO:0000313" key="2">
    <source>
        <dbReference type="EMBL" id="WOC13637.1"/>
    </source>
</evidence>
<gene>
    <name evidence="2" type="ORF">MP11Mi_27410</name>
</gene>
<feature type="domain" description="HTH cro/C1-type" evidence="1">
    <location>
        <begin position="27"/>
        <end position="81"/>
    </location>
</feature>
<dbReference type="SMART" id="SM00530">
    <property type="entry name" value="HTH_XRE"/>
    <property type="match status" value="1"/>
</dbReference>
<dbReference type="EMBL" id="CP128986">
    <property type="protein sequence ID" value="WOC13637.1"/>
    <property type="molecule type" value="Genomic_DNA"/>
</dbReference>
<dbReference type="AlphaFoldDB" id="A0AA97CXD0"/>
<dbReference type="CDD" id="cd00093">
    <property type="entry name" value="HTH_XRE"/>
    <property type="match status" value="1"/>
</dbReference>
<dbReference type="PROSITE" id="PS50943">
    <property type="entry name" value="HTH_CROC1"/>
    <property type="match status" value="1"/>
</dbReference>
<name>A0AA97CXD0_9ACTN</name>
<dbReference type="InterPro" id="IPR010982">
    <property type="entry name" value="Lambda_DNA-bd_dom_sf"/>
</dbReference>
<accession>A0AA97CXD0</accession>
<protein>
    <recommendedName>
        <fullName evidence="1">HTH cro/C1-type domain-containing protein</fullName>
    </recommendedName>
</protein>
<dbReference type="SUPFAM" id="SSF47413">
    <property type="entry name" value="lambda repressor-like DNA-binding domains"/>
    <property type="match status" value="1"/>
</dbReference>
<dbReference type="Gene3D" id="1.10.260.40">
    <property type="entry name" value="lambda repressor-like DNA-binding domains"/>
    <property type="match status" value="1"/>
</dbReference>
<reference evidence="2" key="1">
    <citation type="submission" date="2023-06" db="EMBL/GenBank/DDBJ databases">
        <title>Gordonia sp. nov. and Pseudochrobactrum sp. nov., two species isolated from the burying beetle Nicrophorus vespilloides.</title>
        <authorList>
            <person name="Poehlein A."/>
            <person name="Guzman J."/>
            <person name="Daniel R."/>
            <person name="Vilcinskas A."/>
        </authorList>
    </citation>
    <scope>NUCLEOTIDE SEQUENCE</scope>
    <source>
        <strain evidence="2">MP11Mi</strain>
    </source>
</reference>